<proteinExistence type="predicted"/>
<dbReference type="AlphaFoldDB" id="A0AAV7SKK2"/>
<evidence type="ECO:0000313" key="1">
    <source>
        <dbReference type="EMBL" id="KAJ1164574.1"/>
    </source>
</evidence>
<sequence>MARTVASLSLEGERLRSAGSTSDVSGAALFPSTLGHSRQHARLLIRSAVHTGSGDVRVKAQHRAFSFRFSRSPGLSLSLPGLGCTACGNSSSFPHLAVSYTCSVPIAPDLRLHSGFPTVYLSGDGATSPRSWHARRSVAPRLGAHSNFGPRSQGGAPGRRLLAPVPLLASTLRRSRQHARLLVRSADPHRQRRCPC</sequence>
<keyword evidence="2" id="KW-1185">Reference proteome</keyword>
<organism evidence="1 2">
    <name type="scientific">Pleurodeles waltl</name>
    <name type="common">Iberian ribbed newt</name>
    <dbReference type="NCBI Taxonomy" id="8319"/>
    <lineage>
        <taxon>Eukaryota</taxon>
        <taxon>Metazoa</taxon>
        <taxon>Chordata</taxon>
        <taxon>Craniata</taxon>
        <taxon>Vertebrata</taxon>
        <taxon>Euteleostomi</taxon>
        <taxon>Amphibia</taxon>
        <taxon>Batrachia</taxon>
        <taxon>Caudata</taxon>
        <taxon>Salamandroidea</taxon>
        <taxon>Salamandridae</taxon>
        <taxon>Pleurodelinae</taxon>
        <taxon>Pleurodeles</taxon>
    </lineage>
</organism>
<reference evidence="1" key="1">
    <citation type="journal article" date="2022" name="bioRxiv">
        <title>Sequencing and chromosome-scale assembly of the giantPleurodeles waltlgenome.</title>
        <authorList>
            <person name="Brown T."/>
            <person name="Elewa A."/>
            <person name="Iarovenko S."/>
            <person name="Subramanian E."/>
            <person name="Araus A.J."/>
            <person name="Petzold A."/>
            <person name="Susuki M."/>
            <person name="Suzuki K.-i.T."/>
            <person name="Hayashi T."/>
            <person name="Toyoda A."/>
            <person name="Oliveira C."/>
            <person name="Osipova E."/>
            <person name="Leigh N.D."/>
            <person name="Simon A."/>
            <person name="Yun M.H."/>
        </authorList>
    </citation>
    <scope>NUCLEOTIDE SEQUENCE</scope>
    <source>
        <strain evidence="1">20211129_DDA</strain>
        <tissue evidence="1">Liver</tissue>
    </source>
</reference>
<evidence type="ECO:0000313" key="2">
    <source>
        <dbReference type="Proteomes" id="UP001066276"/>
    </source>
</evidence>
<dbReference type="EMBL" id="JANPWB010000008">
    <property type="protein sequence ID" value="KAJ1164574.1"/>
    <property type="molecule type" value="Genomic_DNA"/>
</dbReference>
<gene>
    <name evidence="1" type="ORF">NDU88_005010</name>
</gene>
<accession>A0AAV7SKK2</accession>
<protein>
    <submittedName>
        <fullName evidence="1">Uncharacterized protein</fullName>
    </submittedName>
</protein>
<dbReference type="Proteomes" id="UP001066276">
    <property type="component" value="Chromosome 4_2"/>
</dbReference>
<name>A0AAV7SKK2_PLEWA</name>
<comment type="caution">
    <text evidence="1">The sequence shown here is derived from an EMBL/GenBank/DDBJ whole genome shotgun (WGS) entry which is preliminary data.</text>
</comment>